<sequence>MVVSLLRMLPITKRILKCNDVTNKYELNRLNAKYNGPLLTKLPSGRPVQSVIMLAYTHKNIPTPSKGGPADFTPPAIEAPPTTKKKSSNLTQPVSGCSN</sequence>
<gene>
    <name evidence="2" type="ORF">TGEB3V08_LOCUS3268</name>
</gene>
<reference evidence="2" key="1">
    <citation type="submission" date="2020-11" db="EMBL/GenBank/DDBJ databases">
        <authorList>
            <person name="Tran Van P."/>
        </authorList>
    </citation>
    <scope>NUCLEOTIDE SEQUENCE</scope>
</reference>
<accession>A0A7R9PJU0</accession>
<evidence type="ECO:0000256" key="1">
    <source>
        <dbReference type="SAM" id="MobiDB-lite"/>
    </source>
</evidence>
<evidence type="ECO:0000313" key="2">
    <source>
        <dbReference type="EMBL" id="CAD7589304.1"/>
    </source>
</evidence>
<organism evidence="2">
    <name type="scientific">Timema genevievae</name>
    <name type="common">Walking stick</name>
    <dbReference type="NCBI Taxonomy" id="629358"/>
    <lineage>
        <taxon>Eukaryota</taxon>
        <taxon>Metazoa</taxon>
        <taxon>Ecdysozoa</taxon>
        <taxon>Arthropoda</taxon>
        <taxon>Hexapoda</taxon>
        <taxon>Insecta</taxon>
        <taxon>Pterygota</taxon>
        <taxon>Neoptera</taxon>
        <taxon>Polyneoptera</taxon>
        <taxon>Phasmatodea</taxon>
        <taxon>Timematodea</taxon>
        <taxon>Timematoidea</taxon>
        <taxon>Timematidae</taxon>
        <taxon>Timema</taxon>
    </lineage>
</organism>
<protein>
    <submittedName>
        <fullName evidence="2">Uncharacterized protein</fullName>
    </submittedName>
</protein>
<feature type="compositionally biased region" description="Polar residues" evidence="1">
    <location>
        <begin position="88"/>
        <end position="99"/>
    </location>
</feature>
<proteinExistence type="predicted"/>
<dbReference type="AlphaFoldDB" id="A0A7R9PJU0"/>
<name>A0A7R9PJU0_TIMGE</name>
<feature type="region of interest" description="Disordered" evidence="1">
    <location>
        <begin position="61"/>
        <end position="99"/>
    </location>
</feature>
<dbReference type="EMBL" id="OE840028">
    <property type="protein sequence ID" value="CAD7589304.1"/>
    <property type="molecule type" value="Genomic_DNA"/>
</dbReference>